<dbReference type="InterPro" id="IPR036388">
    <property type="entry name" value="WH-like_DNA-bd_sf"/>
</dbReference>
<sequence length="209" mass="24699">MATKTTSTRDQIISLLKRRKEMTVSHIADELAITEMAVRRHLNTLERDDVVHTTLQRQAMGRPTNMYRLSPCGQELFHRSYDSFAIDMLKIVQEEDGMMKVKQLFDRRKTKLRTQFEKRMFMKSFDDRVYELEKIQNENGFMAEVEKKDDGSYVFREYNCPLAEVAREFPMICDTETDLFKELLDTEGVECQTCMTTGQEPHCYYTIKQ</sequence>
<dbReference type="SUPFAM" id="SSF46785">
    <property type="entry name" value="Winged helix' DNA-binding domain"/>
    <property type="match status" value="1"/>
</dbReference>
<dbReference type="STRING" id="439292.Bsel_1170"/>
<dbReference type="eggNOG" id="COG2345">
    <property type="taxonomic scope" value="Bacteria"/>
</dbReference>
<dbReference type="PANTHER" id="PTHR38600">
    <property type="entry name" value="TRANSCRIPTIONAL REGULATORY PROTEIN"/>
    <property type="match status" value="1"/>
</dbReference>
<dbReference type="KEGG" id="bse:Bsel_1170"/>
<dbReference type="HOGENOM" id="CLU_078469_2_1_9"/>
<dbReference type="GO" id="GO:0003700">
    <property type="term" value="F:DNA-binding transcription factor activity"/>
    <property type="evidence" value="ECO:0007669"/>
    <property type="project" value="InterPro"/>
</dbReference>
<dbReference type="InterPro" id="IPR011991">
    <property type="entry name" value="ArsR-like_HTH"/>
</dbReference>
<dbReference type="RefSeq" id="WP_013172108.1">
    <property type="nucleotide sequence ID" value="NC_014219.1"/>
</dbReference>
<gene>
    <name evidence="3" type="ordered locus">Bsel_1170</name>
</gene>
<dbReference type="CDD" id="cd00090">
    <property type="entry name" value="HTH_ARSR"/>
    <property type="match status" value="1"/>
</dbReference>
<evidence type="ECO:0000256" key="1">
    <source>
        <dbReference type="ARBA" id="ARBA00023125"/>
    </source>
</evidence>
<dbReference type="Proteomes" id="UP000000271">
    <property type="component" value="Chromosome"/>
</dbReference>
<proteinExistence type="predicted"/>
<dbReference type="EMBL" id="CP001791">
    <property type="protein sequence ID" value="ADH98684.1"/>
    <property type="molecule type" value="Genomic_DNA"/>
</dbReference>
<keyword evidence="1" id="KW-0238">DNA-binding</keyword>
<organism evidence="3 4">
    <name type="scientific">Bacillus selenitireducens (strain ATCC 700615 / DSM 15326 / MLS10)</name>
    <dbReference type="NCBI Taxonomy" id="439292"/>
    <lineage>
        <taxon>Bacteria</taxon>
        <taxon>Bacillati</taxon>
        <taxon>Bacillota</taxon>
        <taxon>Bacilli</taxon>
        <taxon>Bacillales</taxon>
        <taxon>Bacillaceae</taxon>
        <taxon>Salisediminibacterium</taxon>
    </lineage>
</organism>
<dbReference type="Gene3D" id="1.10.10.10">
    <property type="entry name" value="Winged helix-like DNA-binding domain superfamily/Winged helix DNA-binding domain"/>
    <property type="match status" value="1"/>
</dbReference>
<accession>D6Y180</accession>
<protein>
    <submittedName>
        <fullName evidence="3">Transcriptional regulator</fullName>
    </submittedName>
</protein>
<reference evidence="3" key="1">
    <citation type="submission" date="2009-10" db="EMBL/GenBank/DDBJ databases">
        <title>Complete sequence of Bacillus selenitireducens MLS10.</title>
        <authorList>
            <consortium name="US DOE Joint Genome Institute"/>
            <person name="Lucas S."/>
            <person name="Copeland A."/>
            <person name="Lapidus A."/>
            <person name="Glavina del Rio T."/>
            <person name="Dalin E."/>
            <person name="Tice H."/>
            <person name="Bruce D."/>
            <person name="Goodwin L."/>
            <person name="Pitluck S."/>
            <person name="Sims D."/>
            <person name="Brettin T."/>
            <person name="Detter J.C."/>
            <person name="Han C."/>
            <person name="Larimer F."/>
            <person name="Land M."/>
            <person name="Hauser L."/>
            <person name="Kyrpides N."/>
            <person name="Ovchinnikova G."/>
            <person name="Stolz J."/>
        </authorList>
    </citation>
    <scope>NUCLEOTIDE SEQUENCE [LARGE SCALE GENOMIC DNA]</scope>
    <source>
        <strain evidence="3">MLS10</strain>
    </source>
</reference>
<dbReference type="InterPro" id="IPR036390">
    <property type="entry name" value="WH_DNA-bd_sf"/>
</dbReference>
<dbReference type="OrthoDB" id="155998at2"/>
<dbReference type="Pfam" id="PF01022">
    <property type="entry name" value="HTH_5"/>
    <property type="match status" value="1"/>
</dbReference>
<dbReference type="AlphaFoldDB" id="D6Y180"/>
<evidence type="ECO:0000259" key="2">
    <source>
        <dbReference type="Pfam" id="PF01022"/>
    </source>
</evidence>
<evidence type="ECO:0000313" key="3">
    <source>
        <dbReference type="EMBL" id="ADH98684.1"/>
    </source>
</evidence>
<evidence type="ECO:0000313" key="4">
    <source>
        <dbReference type="Proteomes" id="UP000000271"/>
    </source>
</evidence>
<keyword evidence="4" id="KW-1185">Reference proteome</keyword>
<feature type="domain" description="HTH arsR-type" evidence="2">
    <location>
        <begin position="7"/>
        <end position="52"/>
    </location>
</feature>
<name>D6Y180_BACIE</name>
<dbReference type="PANTHER" id="PTHR38600:SF2">
    <property type="entry name" value="SLL0088 PROTEIN"/>
    <property type="match status" value="1"/>
</dbReference>
<dbReference type="GO" id="GO:0003677">
    <property type="term" value="F:DNA binding"/>
    <property type="evidence" value="ECO:0007669"/>
    <property type="project" value="UniProtKB-KW"/>
</dbReference>
<dbReference type="InterPro" id="IPR001845">
    <property type="entry name" value="HTH_ArsR_DNA-bd_dom"/>
</dbReference>